<evidence type="ECO:0000256" key="5">
    <source>
        <dbReference type="SAM" id="MobiDB-lite"/>
    </source>
</evidence>
<evidence type="ECO:0000313" key="7">
    <source>
        <dbReference type="EMBL" id="KAK8918823.1"/>
    </source>
</evidence>
<proteinExistence type="predicted"/>
<evidence type="ECO:0000259" key="6">
    <source>
        <dbReference type="PROSITE" id="PS50966"/>
    </source>
</evidence>
<comment type="caution">
    <text evidence="7">The sequence shown here is derived from an EMBL/GenBank/DDBJ whole genome shotgun (WGS) entry which is preliminary data.</text>
</comment>
<dbReference type="GO" id="GO:0008270">
    <property type="term" value="F:zinc ion binding"/>
    <property type="evidence" value="ECO:0007669"/>
    <property type="project" value="UniProtKB-KW"/>
</dbReference>
<feature type="domain" description="SWIM-type" evidence="6">
    <location>
        <begin position="493"/>
        <end position="529"/>
    </location>
</feature>
<sequence length="670" mass="77221">MYCEYAHSIGFSVRKEHLSYWIHTRIIKCRAFCCAKAGLKRVRPSPKKYRKLETRTGCLACIYFTTDTEGRNWTVTKFVEEHNHPLAMENEQHLLRSARSISKMQGSLIKNLTDAGVKTVHAYNFLSNEVGGFDNVGFSKSDAYNFVQREKKALIERGDSLSLLKILQEKQLEDNMFSYDVRTDELSRLTSFFWMDGQSKIDYDCYGDVVIFDTTYRLNKYNLACAPFIAVNNHWQNVFVGGAFISEESIDSFCWVFNTFLKFVGGKLPTTIFTDQDQAMVVAIERVFIGTRHRLCQWHISKKAPSKVPCFNNEKTVRGLFYQCMSKCDSELEFDRYWNEMISRGNLQENRWLGDLHRARRNWSTAFNKDVLDLGILSTQRSESANNGLHGCSKATSTLVECFMGLEKLVGSWRRGERDEDFRCKQGAVSLKVRSCAMLKHVSKFYTSKMFVRFEQAFMEGAAGVCVADETRHDENNYLYVTKLCDGSDDKRWFVSYNSKTNETACSCRGFETRGILCKHILRIYNLKNLREIPPVYLLKRFCRDAKKGIYLSNTPGIIECNYNLIFRNHLMRFAYDLANRVENNKDAKAHVLGRLHVLANEADEIVEAVEMRRSGLSDENDKNTPLVRDPVKKKPKGISNARLKGYWETGSKKPSKTINLLKIVITLIN</sequence>
<keyword evidence="8" id="KW-1185">Reference proteome</keyword>
<evidence type="ECO:0000313" key="8">
    <source>
        <dbReference type="Proteomes" id="UP001418222"/>
    </source>
</evidence>
<evidence type="ECO:0000256" key="2">
    <source>
        <dbReference type="ARBA" id="ARBA00022771"/>
    </source>
</evidence>
<gene>
    <name evidence="7" type="primary">FRS7</name>
    <name evidence="7" type="ORF">KSP39_PZI021887</name>
</gene>
<keyword evidence="2 4" id="KW-0863">Zinc-finger</keyword>
<dbReference type="EMBL" id="JBBWWQ010000019">
    <property type="protein sequence ID" value="KAK8918823.1"/>
    <property type="molecule type" value="Genomic_DNA"/>
</dbReference>
<keyword evidence="1" id="KW-0479">Metal-binding</keyword>
<dbReference type="Proteomes" id="UP001418222">
    <property type="component" value="Unassembled WGS sequence"/>
</dbReference>
<dbReference type="PROSITE" id="PS50966">
    <property type="entry name" value="ZF_SWIM"/>
    <property type="match status" value="1"/>
</dbReference>
<keyword evidence="3" id="KW-0862">Zinc</keyword>
<dbReference type="InterPro" id="IPR007527">
    <property type="entry name" value="Znf_SWIM"/>
</dbReference>
<dbReference type="PANTHER" id="PTHR47718">
    <property type="entry name" value="OS01G0519700 PROTEIN"/>
    <property type="match status" value="1"/>
</dbReference>
<reference evidence="7 8" key="1">
    <citation type="journal article" date="2022" name="Nat. Plants">
        <title>Genomes of leafy and leafless Platanthera orchids illuminate the evolution of mycoheterotrophy.</title>
        <authorList>
            <person name="Li M.H."/>
            <person name="Liu K.W."/>
            <person name="Li Z."/>
            <person name="Lu H.C."/>
            <person name="Ye Q.L."/>
            <person name="Zhang D."/>
            <person name="Wang J.Y."/>
            <person name="Li Y.F."/>
            <person name="Zhong Z.M."/>
            <person name="Liu X."/>
            <person name="Yu X."/>
            <person name="Liu D.K."/>
            <person name="Tu X.D."/>
            <person name="Liu B."/>
            <person name="Hao Y."/>
            <person name="Liao X.Y."/>
            <person name="Jiang Y.T."/>
            <person name="Sun W.H."/>
            <person name="Chen J."/>
            <person name="Chen Y.Q."/>
            <person name="Ai Y."/>
            <person name="Zhai J.W."/>
            <person name="Wu S.S."/>
            <person name="Zhou Z."/>
            <person name="Hsiao Y.Y."/>
            <person name="Wu W.L."/>
            <person name="Chen Y.Y."/>
            <person name="Lin Y.F."/>
            <person name="Hsu J.L."/>
            <person name="Li C.Y."/>
            <person name="Wang Z.W."/>
            <person name="Zhao X."/>
            <person name="Zhong W.Y."/>
            <person name="Ma X.K."/>
            <person name="Ma L."/>
            <person name="Huang J."/>
            <person name="Chen G.Z."/>
            <person name="Huang M.Z."/>
            <person name="Huang L."/>
            <person name="Peng D.H."/>
            <person name="Luo Y.B."/>
            <person name="Zou S.Q."/>
            <person name="Chen S.P."/>
            <person name="Lan S."/>
            <person name="Tsai W.C."/>
            <person name="Van de Peer Y."/>
            <person name="Liu Z.J."/>
        </authorList>
    </citation>
    <scope>NUCLEOTIDE SEQUENCE [LARGE SCALE GENOMIC DNA]</scope>
    <source>
        <strain evidence="7">Lor287</strain>
    </source>
</reference>
<name>A0AAP0AXW1_9ASPA</name>
<dbReference type="SMART" id="SM00575">
    <property type="entry name" value="ZnF_PMZ"/>
    <property type="match status" value="1"/>
</dbReference>
<dbReference type="InterPro" id="IPR006564">
    <property type="entry name" value="Znf_PMZ"/>
</dbReference>
<dbReference type="Pfam" id="PF03101">
    <property type="entry name" value="FAR1"/>
    <property type="match status" value="1"/>
</dbReference>
<evidence type="ECO:0000256" key="3">
    <source>
        <dbReference type="ARBA" id="ARBA00022833"/>
    </source>
</evidence>
<dbReference type="AlphaFoldDB" id="A0AAP0AXW1"/>
<protein>
    <submittedName>
        <fullName evidence="7">Protein FAR1-RELATED SEQUENCE 7</fullName>
    </submittedName>
</protein>
<accession>A0AAP0AXW1</accession>
<organism evidence="7 8">
    <name type="scientific">Platanthera zijinensis</name>
    <dbReference type="NCBI Taxonomy" id="2320716"/>
    <lineage>
        <taxon>Eukaryota</taxon>
        <taxon>Viridiplantae</taxon>
        <taxon>Streptophyta</taxon>
        <taxon>Embryophyta</taxon>
        <taxon>Tracheophyta</taxon>
        <taxon>Spermatophyta</taxon>
        <taxon>Magnoliopsida</taxon>
        <taxon>Liliopsida</taxon>
        <taxon>Asparagales</taxon>
        <taxon>Orchidaceae</taxon>
        <taxon>Orchidoideae</taxon>
        <taxon>Orchideae</taxon>
        <taxon>Orchidinae</taxon>
        <taxon>Platanthera</taxon>
    </lineage>
</organism>
<evidence type="ECO:0000256" key="1">
    <source>
        <dbReference type="ARBA" id="ARBA00022723"/>
    </source>
</evidence>
<feature type="region of interest" description="Disordered" evidence="5">
    <location>
        <begin position="617"/>
        <end position="637"/>
    </location>
</feature>
<dbReference type="InterPro" id="IPR018289">
    <property type="entry name" value="MULE_transposase_dom"/>
</dbReference>
<evidence type="ECO:0000256" key="4">
    <source>
        <dbReference type="PROSITE-ProRule" id="PRU00325"/>
    </source>
</evidence>
<dbReference type="Pfam" id="PF10551">
    <property type="entry name" value="MULE"/>
    <property type="match status" value="1"/>
</dbReference>
<dbReference type="PANTHER" id="PTHR47718:SF17">
    <property type="entry name" value="PROTEIN FAR1-RELATED SEQUENCE 5-LIKE"/>
    <property type="match status" value="1"/>
</dbReference>
<dbReference type="Pfam" id="PF04434">
    <property type="entry name" value="SWIM"/>
    <property type="match status" value="1"/>
</dbReference>
<dbReference type="InterPro" id="IPR004330">
    <property type="entry name" value="FAR1_DNA_bnd_dom"/>
</dbReference>